<dbReference type="AlphaFoldDB" id="A0A8S9ZA23"/>
<proteinExistence type="predicted"/>
<dbReference type="Proteomes" id="UP000605970">
    <property type="component" value="Unassembled WGS sequence"/>
</dbReference>
<dbReference type="GO" id="GO:0000166">
    <property type="term" value="F:nucleotide binding"/>
    <property type="evidence" value="ECO:0007669"/>
    <property type="project" value="UniProtKB-KW"/>
</dbReference>
<feature type="domain" description="ATP-citrate synthase/succinyl-CoA ligase C-terminal" evidence="2">
    <location>
        <begin position="1"/>
        <end position="113"/>
    </location>
</feature>
<evidence type="ECO:0000313" key="4">
    <source>
        <dbReference type="Proteomes" id="UP000605970"/>
    </source>
</evidence>
<name>A0A8S9ZA23_9BILA</name>
<dbReference type="OrthoDB" id="1552at2759"/>
<organism evidence="3 4">
    <name type="scientific">Meloidogyne graminicola</name>
    <dbReference type="NCBI Taxonomy" id="189291"/>
    <lineage>
        <taxon>Eukaryota</taxon>
        <taxon>Metazoa</taxon>
        <taxon>Ecdysozoa</taxon>
        <taxon>Nematoda</taxon>
        <taxon>Chromadorea</taxon>
        <taxon>Rhabditida</taxon>
        <taxon>Tylenchina</taxon>
        <taxon>Tylenchomorpha</taxon>
        <taxon>Tylenchoidea</taxon>
        <taxon>Meloidogynidae</taxon>
        <taxon>Meloidogyninae</taxon>
        <taxon>Meloidogyne</taxon>
    </lineage>
</organism>
<sequence length="134" mass="14422">MATMDIIKLHGGLPANFLDVGGSATVEQVCNAFKIVASDPKIKAIFVNIFAGILRCDIVAEGVITACNELKIDIPVVLRLKGTKVDEAKVMLKNAAQLKGNNFEFVESFELASKRVVELAGKNVETKNKKESCG</sequence>
<protein>
    <submittedName>
        <fullName evidence="3">Succinate--CoA ligase [ADP-forming] subunit beta, mitochondrial</fullName>
    </submittedName>
</protein>
<dbReference type="GO" id="GO:0042709">
    <property type="term" value="C:succinate-CoA ligase complex"/>
    <property type="evidence" value="ECO:0007669"/>
    <property type="project" value="TreeGrafter"/>
</dbReference>
<evidence type="ECO:0000256" key="1">
    <source>
        <dbReference type="ARBA" id="ARBA00022741"/>
    </source>
</evidence>
<dbReference type="InterPro" id="IPR005811">
    <property type="entry name" value="SUCC_ACL_C"/>
</dbReference>
<evidence type="ECO:0000313" key="3">
    <source>
        <dbReference type="EMBL" id="KAF7623473.1"/>
    </source>
</evidence>
<gene>
    <name evidence="3" type="ORF">Mgra_00010220</name>
</gene>
<dbReference type="Gene3D" id="3.40.50.261">
    <property type="entry name" value="Succinyl-CoA synthetase domains"/>
    <property type="match status" value="1"/>
</dbReference>
<reference evidence="3" key="1">
    <citation type="journal article" date="2020" name="Ecol. Evol.">
        <title>Genome structure and content of the rice root-knot nematode (Meloidogyne graminicola).</title>
        <authorList>
            <person name="Phan N.T."/>
            <person name="Danchin E.G.J."/>
            <person name="Klopp C."/>
            <person name="Perfus-Barbeoch L."/>
            <person name="Kozlowski D.K."/>
            <person name="Koutsovoulos G.D."/>
            <person name="Lopez-Roques C."/>
            <person name="Bouchez O."/>
            <person name="Zahm M."/>
            <person name="Besnard G."/>
            <person name="Bellafiore S."/>
        </authorList>
    </citation>
    <scope>NUCLEOTIDE SEQUENCE</scope>
    <source>
        <strain evidence="3">VN-18</strain>
    </source>
</reference>
<dbReference type="GO" id="GO:0004775">
    <property type="term" value="F:succinate-CoA ligase (ADP-forming) activity"/>
    <property type="evidence" value="ECO:0007669"/>
    <property type="project" value="TreeGrafter"/>
</dbReference>
<keyword evidence="3" id="KW-0436">Ligase</keyword>
<dbReference type="GO" id="GO:0006099">
    <property type="term" value="P:tricarboxylic acid cycle"/>
    <property type="evidence" value="ECO:0007669"/>
    <property type="project" value="TreeGrafter"/>
</dbReference>
<dbReference type="SUPFAM" id="SSF52210">
    <property type="entry name" value="Succinyl-CoA synthetase domains"/>
    <property type="match status" value="1"/>
</dbReference>
<dbReference type="InterPro" id="IPR016102">
    <property type="entry name" value="Succinyl-CoA_synth-like"/>
</dbReference>
<keyword evidence="1" id="KW-0547">Nucleotide-binding</keyword>
<dbReference type="PANTHER" id="PTHR11815:SF10">
    <property type="entry name" value="SUCCINATE--COA LIGASE [GDP-FORMING] SUBUNIT BETA, MITOCHONDRIAL"/>
    <property type="match status" value="1"/>
</dbReference>
<dbReference type="Pfam" id="PF00549">
    <property type="entry name" value="Ligase_CoA"/>
    <property type="match status" value="1"/>
</dbReference>
<comment type="caution">
    <text evidence="3">The sequence shown here is derived from an EMBL/GenBank/DDBJ whole genome shotgun (WGS) entry which is preliminary data.</text>
</comment>
<dbReference type="EMBL" id="JABEBT010000242">
    <property type="protein sequence ID" value="KAF7623473.1"/>
    <property type="molecule type" value="Genomic_DNA"/>
</dbReference>
<dbReference type="PANTHER" id="PTHR11815">
    <property type="entry name" value="SUCCINYL-COA SYNTHETASE BETA CHAIN"/>
    <property type="match status" value="1"/>
</dbReference>
<accession>A0A8S9ZA23</accession>
<evidence type="ECO:0000259" key="2">
    <source>
        <dbReference type="Pfam" id="PF00549"/>
    </source>
</evidence>
<dbReference type="GO" id="GO:0006104">
    <property type="term" value="P:succinyl-CoA metabolic process"/>
    <property type="evidence" value="ECO:0007669"/>
    <property type="project" value="TreeGrafter"/>
</dbReference>
<keyword evidence="4" id="KW-1185">Reference proteome</keyword>